<keyword evidence="9" id="KW-0862">Zinc</keyword>
<dbReference type="PANTHER" id="PTHR12544">
    <property type="entry name" value="GLUTAMINASE"/>
    <property type="match status" value="1"/>
</dbReference>
<organism evidence="14 15">
    <name type="scientific">Caenorhabditis bovis</name>
    <dbReference type="NCBI Taxonomy" id="2654633"/>
    <lineage>
        <taxon>Eukaryota</taxon>
        <taxon>Metazoa</taxon>
        <taxon>Ecdysozoa</taxon>
        <taxon>Nematoda</taxon>
        <taxon>Chromadorea</taxon>
        <taxon>Rhabditida</taxon>
        <taxon>Rhabditina</taxon>
        <taxon>Rhabditomorpha</taxon>
        <taxon>Rhabditoidea</taxon>
        <taxon>Rhabditidae</taxon>
        <taxon>Peloderinae</taxon>
        <taxon>Caenorhabditis</taxon>
    </lineage>
</organism>
<dbReference type="NCBIfam" id="TIGR03814">
    <property type="entry name" value="Gln_ase"/>
    <property type="match status" value="1"/>
</dbReference>
<dbReference type="SUPFAM" id="SSF56601">
    <property type="entry name" value="beta-lactamase/transpeptidase-like"/>
    <property type="match status" value="1"/>
</dbReference>
<dbReference type="GO" id="GO:0008270">
    <property type="term" value="F:zinc ion binding"/>
    <property type="evidence" value="ECO:0007669"/>
    <property type="project" value="UniProtKB-KW"/>
</dbReference>
<evidence type="ECO:0000256" key="9">
    <source>
        <dbReference type="ARBA" id="ARBA00022833"/>
    </source>
</evidence>
<protein>
    <recommendedName>
        <fullName evidence="2">glutaminase</fullName>
        <ecNumber evidence="2">3.5.1.2</ecNumber>
    </recommendedName>
    <alternativeName>
        <fullName evidence="12">L-glutamine amidohydrolase</fullName>
    </alternativeName>
</protein>
<dbReference type="Proteomes" id="UP000494206">
    <property type="component" value="Unassembled WGS sequence"/>
</dbReference>
<keyword evidence="8" id="KW-0378">Hydrolase</keyword>
<dbReference type="Pfam" id="PF04960">
    <property type="entry name" value="Glutaminase"/>
    <property type="match status" value="1"/>
</dbReference>
<dbReference type="InterPro" id="IPR044066">
    <property type="entry name" value="TRIAD_supradom"/>
</dbReference>
<evidence type="ECO:0000256" key="2">
    <source>
        <dbReference type="ARBA" id="ARBA00012918"/>
    </source>
</evidence>
<evidence type="ECO:0000313" key="14">
    <source>
        <dbReference type="EMBL" id="CAB3405636.1"/>
    </source>
</evidence>
<dbReference type="Gene3D" id="1.25.40.20">
    <property type="entry name" value="Ankyrin repeat-containing domain"/>
    <property type="match status" value="1"/>
</dbReference>
<sequence>MVTPIALECRDYSRQIIETVVLKGFLQTGSWDRPRFDADRLYNVDKEMAETRPLPFNIRETTTLDDINNKYIGRRRYLVEFAGFKTKQAPKIIEDIIHQRDNGMFNFASNNYYGIYDEEICTTDLCELMFARIVDDFENNDAEGFVGIEGWSPEIVKEYVNELKTIIAPKIFDCIAENCTELLYGECFYNFIGHSIDDIRKPMKCYVCGEFVSVHDIEAAMFGDKRRVRTLDYQRIRRLYNNVREGLRIQSRGAIKICPTPDCEGCLGVIESDEKDETCFVCNETYCRTCCLKPHTESCEEYERLRQSSEFSIKFYVNTMSGKVKHCPSCGVYLEKDGGCNHIVCSNCNYHFCWVCGYFALESRQIYVHMGDAHGRYGDLVSGLAATEMPMNALDKSLRAMTNPYECVDQKKEDFIFSIFKIAKKEEASVGRLLMMLHKFGLRDDDPRLLPMMKKIDYYFKNEEEKSAEGSDHKHYILEKKRFLECVRLSMDVVGQVIANDLVIPNWSLFVSKIGQIYEECKEITDGKVATYIPQLARQDPNLWGVSICTVDGQRVSFGDVNTQFCVQSVSKAFNYAIAATDLGADVVHKYVGQEPSGRLFNDICLDSHNKPHNPMVNAGAIVITSLIRNKMNMADRFDYVINQYRKIAGQEFIGFNNATFLSERATADRNYALSYFMKEHNCFPKETESLTDALDFYFQLCSVEVTCESMAVMAATLANGGVCPITNQTCIEPNPCRDVLSLMYSCGMYDASGQFSFSVGLPAKSGVSGVMIVVVPNVMGICLFSPPLDKMGNSCRGVGFCKKLVSIFNFHNYDSLLHQTNNKIDPRRRNVRESDRLVPIFDLARTNDLAGLRRMFYLKEDMNATDHDKRTVLHIAATEGFEPMIKFLVNVAKVNVDVLDRWGRSPLDEARFFNHGKIARFLEKACNRPELYRSESVSSVESIADEVVSRASFTIEETQHQ</sequence>
<comment type="caution">
    <text evidence="14">The sequence shown here is derived from an EMBL/GenBank/DDBJ whole genome shotgun (WGS) entry which is preliminary data.</text>
</comment>
<evidence type="ECO:0000256" key="12">
    <source>
        <dbReference type="ARBA" id="ARBA00077251"/>
    </source>
</evidence>
<dbReference type="InterPro" id="IPR002110">
    <property type="entry name" value="Ankyrin_rpt"/>
</dbReference>
<evidence type="ECO:0000256" key="6">
    <source>
        <dbReference type="ARBA" id="ARBA00022771"/>
    </source>
</evidence>
<dbReference type="InterPro" id="IPR036770">
    <property type="entry name" value="Ankyrin_rpt-contain_sf"/>
</dbReference>
<keyword evidence="15" id="KW-1185">Reference proteome</keyword>
<evidence type="ECO:0000256" key="7">
    <source>
        <dbReference type="ARBA" id="ARBA00022786"/>
    </source>
</evidence>
<proteinExistence type="inferred from homology"/>
<dbReference type="PROSITE" id="PS51873">
    <property type="entry name" value="TRIAD"/>
    <property type="match status" value="1"/>
</dbReference>
<comment type="catalytic activity">
    <reaction evidence="11">
        <text>L-glutamine + H2O = L-glutamate + NH4(+)</text>
        <dbReference type="Rhea" id="RHEA:15889"/>
        <dbReference type="ChEBI" id="CHEBI:15377"/>
        <dbReference type="ChEBI" id="CHEBI:28938"/>
        <dbReference type="ChEBI" id="CHEBI:29985"/>
        <dbReference type="ChEBI" id="CHEBI:58359"/>
        <dbReference type="EC" id="3.5.1.2"/>
    </reaction>
</comment>
<evidence type="ECO:0000256" key="1">
    <source>
        <dbReference type="ARBA" id="ARBA00011076"/>
    </source>
</evidence>
<evidence type="ECO:0000313" key="15">
    <source>
        <dbReference type="Proteomes" id="UP000494206"/>
    </source>
</evidence>
<dbReference type="SUPFAM" id="SSF48403">
    <property type="entry name" value="Ankyrin repeat"/>
    <property type="match status" value="1"/>
</dbReference>
<dbReference type="Pfam" id="PF17959">
    <property type="entry name" value="EF-hand_14"/>
    <property type="match status" value="1"/>
</dbReference>
<dbReference type="Pfam" id="PF22191">
    <property type="entry name" value="IBR_1"/>
    <property type="match status" value="1"/>
</dbReference>
<dbReference type="Gene3D" id="1.10.238.210">
    <property type="match status" value="1"/>
</dbReference>
<dbReference type="EMBL" id="CADEPM010000004">
    <property type="protein sequence ID" value="CAB3405636.1"/>
    <property type="molecule type" value="Genomic_DNA"/>
</dbReference>
<dbReference type="EC" id="3.5.1.2" evidence="2"/>
<keyword evidence="7" id="KW-0833">Ubl conjugation pathway</keyword>
<keyword evidence="4" id="KW-0479">Metal-binding</keyword>
<name>A0A8S1EYI1_9PELO</name>
<dbReference type="AlphaFoldDB" id="A0A8S1EYI1"/>
<dbReference type="PANTHER" id="PTHR12544:SF7">
    <property type="entry name" value="GLUTAMINASE 2-RELATED"/>
    <property type="match status" value="1"/>
</dbReference>
<evidence type="ECO:0000256" key="5">
    <source>
        <dbReference type="ARBA" id="ARBA00022737"/>
    </source>
</evidence>
<dbReference type="SMART" id="SM00647">
    <property type="entry name" value="IBR"/>
    <property type="match status" value="2"/>
</dbReference>
<dbReference type="Gene3D" id="3.40.710.10">
    <property type="entry name" value="DD-peptidase/beta-lactamase superfamily"/>
    <property type="match status" value="1"/>
</dbReference>
<accession>A0A8S1EYI1</accession>
<dbReference type="GO" id="GO:0006543">
    <property type="term" value="P:L-glutamine catabolic process"/>
    <property type="evidence" value="ECO:0007669"/>
    <property type="project" value="TreeGrafter"/>
</dbReference>
<dbReference type="HAMAP" id="MF_00313">
    <property type="entry name" value="Glutaminase"/>
    <property type="match status" value="1"/>
</dbReference>
<feature type="domain" description="RING-type" evidence="13">
    <location>
        <begin position="201"/>
        <end position="378"/>
    </location>
</feature>
<dbReference type="CDD" id="cd20335">
    <property type="entry name" value="BRcat_RBR"/>
    <property type="match status" value="1"/>
</dbReference>
<dbReference type="InterPro" id="IPR041541">
    <property type="entry name" value="Glutaminase_EF-hand"/>
</dbReference>
<evidence type="ECO:0000256" key="10">
    <source>
        <dbReference type="ARBA" id="ARBA00023043"/>
    </source>
</evidence>
<dbReference type="GO" id="GO:0004359">
    <property type="term" value="F:glutaminase activity"/>
    <property type="evidence" value="ECO:0007669"/>
    <property type="project" value="UniProtKB-EC"/>
</dbReference>
<dbReference type="Pfam" id="PF12796">
    <property type="entry name" value="Ank_2"/>
    <property type="match status" value="1"/>
</dbReference>
<keyword evidence="3" id="KW-0808">Transferase</keyword>
<dbReference type="InterPro" id="IPR002867">
    <property type="entry name" value="IBR_dom"/>
</dbReference>
<evidence type="ECO:0000256" key="8">
    <source>
        <dbReference type="ARBA" id="ARBA00022801"/>
    </source>
</evidence>
<dbReference type="SUPFAM" id="SSF57850">
    <property type="entry name" value="RING/U-box"/>
    <property type="match status" value="1"/>
</dbReference>
<dbReference type="InterPro" id="IPR015868">
    <property type="entry name" value="Glutaminase"/>
</dbReference>
<evidence type="ECO:0000259" key="13">
    <source>
        <dbReference type="PROSITE" id="PS51873"/>
    </source>
</evidence>
<keyword evidence="5" id="KW-0677">Repeat</keyword>
<dbReference type="GO" id="GO:0016740">
    <property type="term" value="F:transferase activity"/>
    <property type="evidence" value="ECO:0007669"/>
    <property type="project" value="UniProtKB-KW"/>
</dbReference>
<evidence type="ECO:0000256" key="3">
    <source>
        <dbReference type="ARBA" id="ARBA00022679"/>
    </source>
</evidence>
<evidence type="ECO:0000256" key="11">
    <source>
        <dbReference type="ARBA" id="ARBA00049534"/>
    </source>
</evidence>
<keyword evidence="6" id="KW-0863">Zinc-finger</keyword>
<dbReference type="GO" id="GO:0006537">
    <property type="term" value="P:glutamate biosynthetic process"/>
    <property type="evidence" value="ECO:0007669"/>
    <property type="project" value="TreeGrafter"/>
</dbReference>
<reference evidence="14 15" key="1">
    <citation type="submission" date="2020-04" db="EMBL/GenBank/DDBJ databases">
        <authorList>
            <person name="Laetsch R D."/>
            <person name="Stevens L."/>
            <person name="Kumar S."/>
            <person name="Blaxter L. M."/>
        </authorList>
    </citation>
    <scope>NUCLEOTIDE SEQUENCE [LARGE SCALE GENOMIC DNA]</scope>
</reference>
<dbReference type="FunFam" id="3.40.710.10:FF:000008">
    <property type="entry name" value="Glutaminase, isoform E"/>
    <property type="match status" value="1"/>
</dbReference>
<dbReference type="Gene3D" id="1.20.120.1750">
    <property type="match status" value="1"/>
</dbReference>
<gene>
    <name evidence="14" type="ORF">CBOVIS_LOCUS7811</name>
</gene>
<dbReference type="OrthoDB" id="9995210at2759"/>
<evidence type="ECO:0000256" key="4">
    <source>
        <dbReference type="ARBA" id="ARBA00022723"/>
    </source>
</evidence>
<dbReference type="InterPro" id="IPR012338">
    <property type="entry name" value="Beta-lactam/transpept-like"/>
</dbReference>
<keyword evidence="10" id="KW-0040">ANK repeat</keyword>
<comment type="similarity">
    <text evidence="1">Belongs to the glutaminase family.</text>
</comment>